<feature type="compositionally biased region" description="Basic residues" evidence="1">
    <location>
        <begin position="157"/>
        <end position="166"/>
    </location>
</feature>
<dbReference type="EMBL" id="KL584974">
    <property type="protein sequence ID" value="KEQ89317.1"/>
    <property type="molecule type" value="Genomic_DNA"/>
</dbReference>
<evidence type="ECO:0000313" key="2">
    <source>
        <dbReference type="EMBL" id="KEQ89317.1"/>
    </source>
</evidence>
<dbReference type="AlphaFoldDB" id="A0A074Y552"/>
<feature type="compositionally biased region" description="Low complexity" evidence="1">
    <location>
        <begin position="201"/>
        <end position="218"/>
    </location>
</feature>
<evidence type="ECO:0000256" key="1">
    <source>
        <dbReference type="SAM" id="MobiDB-lite"/>
    </source>
</evidence>
<dbReference type="GeneID" id="40752401"/>
<dbReference type="OrthoDB" id="10390630at2759"/>
<feature type="region of interest" description="Disordered" evidence="1">
    <location>
        <begin position="157"/>
        <end position="228"/>
    </location>
</feature>
<keyword evidence="3" id="KW-1185">Reference proteome</keyword>
<evidence type="ECO:0000313" key="3">
    <source>
        <dbReference type="Proteomes" id="UP000030706"/>
    </source>
</evidence>
<accession>A0A074Y552</accession>
<sequence>MDVPAKTMLYSRLNSASTTENQPSQHLKHLTEGTHRRTSSSRFPGRHAPATVFRRQRHLRCLFTRAATLPSCQTLVSITITTHQDECALVTLIDFHLTIIDKPTLYTTTDQPTTSSKSLSMCNTVTIHYSCNHFAQFHRSTCRSIFWVTKRVGKIKKHSKAKKSHNKDKTSKDSPSKDDPIEDNDNQHEETRGRSRERTSSRSSSSRSPSSKTSSPSTHSPPPPTKLVSKAACKSLSDVVFRSPCRCGPCNRDSPRRIFDLGRKYSIPALEYPSHKKRKHLRRHAKVSGGSPLKHELSIEELLRDDEEQKEDESTSLIKSGTRTVEGIAKLLRLEPGKFWRCWRRFGDTVGRRYAG</sequence>
<organism evidence="2 3">
    <name type="scientific">Aureobasidium pullulans EXF-150</name>
    <dbReference type="NCBI Taxonomy" id="1043002"/>
    <lineage>
        <taxon>Eukaryota</taxon>
        <taxon>Fungi</taxon>
        <taxon>Dikarya</taxon>
        <taxon>Ascomycota</taxon>
        <taxon>Pezizomycotina</taxon>
        <taxon>Dothideomycetes</taxon>
        <taxon>Dothideomycetidae</taxon>
        <taxon>Dothideales</taxon>
        <taxon>Saccotheciaceae</taxon>
        <taxon>Aureobasidium</taxon>
    </lineage>
</organism>
<feature type="compositionally biased region" description="Basic and acidic residues" evidence="1">
    <location>
        <begin position="167"/>
        <end position="200"/>
    </location>
</feature>
<dbReference type="Proteomes" id="UP000030706">
    <property type="component" value="Unassembled WGS sequence"/>
</dbReference>
<name>A0A074Y552_AURPU</name>
<protein>
    <submittedName>
        <fullName evidence="2">Uncharacterized protein</fullName>
    </submittedName>
</protein>
<gene>
    <name evidence="2" type="ORF">M438DRAFT_4298</name>
</gene>
<dbReference type="RefSeq" id="XP_029765504.1">
    <property type="nucleotide sequence ID" value="XM_029910095.1"/>
</dbReference>
<dbReference type="HOGENOM" id="CLU_778411_0_0_1"/>
<feature type="compositionally biased region" description="Polar residues" evidence="1">
    <location>
        <begin position="14"/>
        <end position="25"/>
    </location>
</feature>
<proteinExistence type="predicted"/>
<reference evidence="2 3" key="1">
    <citation type="journal article" date="2014" name="BMC Genomics">
        <title>Genome sequencing of four Aureobasidium pullulans varieties: biotechnological potential, stress tolerance, and description of new species.</title>
        <authorList>
            <person name="Gostin Ar C."/>
            <person name="Ohm R.A."/>
            <person name="Kogej T."/>
            <person name="Sonjak S."/>
            <person name="Turk M."/>
            <person name="Zajc J."/>
            <person name="Zalar P."/>
            <person name="Grube M."/>
            <person name="Sun H."/>
            <person name="Han J."/>
            <person name="Sharma A."/>
            <person name="Chiniquy J."/>
            <person name="Ngan C.Y."/>
            <person name="Lipzen A."/>
            <person name="Barry K."/>
            <person name="Grigoriev I.V."/>
            <person name="Gunde-Cimerman N."/>
        </authorList>
    </citation>
    <scope>NUCLEOTIDE SEQUENCE [LARGE SCALE GENOMIC DNA]</scope>
    <source>
        <strain evidence="2 3">EXF-150</strain>
    </source>
</reference>
<feature type="region of interest" description="Disordered" evidence="1">
    <location>
        <begin position="14"/>
        <end position="46"/>
    </location>
</feature>